<evidence type="ECO:0000256" key="2">
    <source>
        <dbReference type="ARBA" id="ARBA00022741"/>
    </source>
</evidence>
<name>A0ABS2A891_9ACTN</name>
<proteinExistence type="predicted"/>
<sequence>MLCSCGSRPDRTGARRPVTPPNERAAALMLAEHAFAPATPGFVGAAVDVPMARPLEEGTRLRHGFLAPRSPGPGLGTVSGPPSPGLEVCIDRMADDLAAAGPVLDGVGDYGVRVALEAGLEGGGPLGLTRRWALAHTLAPVLAAAFANSPTLDGWRSGRQARHRHLPVLRAVADPRRSWAAYVLEQPGPFRGARHDHERPGLDDLARHVEALTPPVAARGHLEIDVADRPPRDGWKVVVAVTAVLLDDPRAAAATEEITAPLAAEAGLWERAARDGLSDPALAVAARECFLQAYGTLARHGTGRDLRDQVAEFTEQYVMRGRCPADDVLERTVRPARR</sequence>
<protein>
    <submittedName>
        <fullName evidence="6">Glutamylcysteine synthetase</fullName>
    </submittedName>
</protein>
<evidence type="ECO:0000313" key="7">
    <source>
        <dbReference type="Proteomes" id="UP000632138"/>
    </source>
</evidence>
<dbReference type="PANTHER" id="PTHR34378">
    <property type="entry name" value="GLUTAMATE--CYSTEINE LIGASE, CHLOROPLASTIC"/>
    <property type="match status" value="1"/>
</dbReference>
<evidence type="ECO:0000256" key="4">
    <source>
        <dbReference type="ARBA" id="ARBA00048819"/>
    </source>
</evidence>
<evidence type="ECO:0000256" key="5">
    <source>
        <dbReference type="SAM" id="MobiDB-lite"/>
    </source>
</evidence>
<evidence type="ECO:0000256" key="1">
    <source>
        <dbReference type="ARBA" id="ARBA00022598"/>
    </source>
</evidence>
<dbReference type="InterPro" id="IPR035434">
    <property type="entry name" value="GCL_bact_plant"/>
</dbReference>
<gene>
    <name evidence="6" type="ORF">JIG36_10840</name>
</gene>
<reference evidence="6 7" key="1">
    <citation type="submission" date="2021-01" db="EMBL/GenBank/DDBJ databases">
        <title>Actinoplanes sp. nov. LDG1-06 isolated from lichen.</title>
        <authorList>
            <person name="Saeng-In P."/>
            <person name="Phongsopitanun W."/>
            <person name="Kanchanasin P."/>
            <person name="Yuki M."/>
            <person name="Kudo T."/>
            <person name="Ohkuma M."/>
            <person name="Tanasupawat S."/>
        </authorList>
    </citation>
    <scope>NUCLEOTIDE SEQUENCE [LARGE SCALE GENOMIC DNA]</scope>
    <source>
        <strain evidence="6 7">LDG1-06</strain>
    </source>
</reference>
<feature type="region of interest" description="Disordered" evidence="5">
    <location>
        <begin position="1"/>
        <end position="20"/>
    </location>
</feature>
<dbReference type="PANTHER" id="PTHR34378:SF1">
    <property type="entry name" value="GLUTAMATE--CYSTEINE LIGASE, CHLOROPLASTIC"/>
    <property type="match status" value="1"/>
</dbReference>
<keyword evidence="1" id="KW-0436">Ligase</keyword>
<comment type="caution">
    <text evidence="6">The sequence shown here is derived from an EMBL/GenBank/DDBJ whole genome shotgun (WGS) entry which is preliminary data.</text>
</comment>
<keyword evidence="3" id="KW-0067">ATP-binding</keyword>
<dbReference type="Gene3D" id="3.30.590.20">
    <property type="match status" value="1"/>
</dbReference>
<evidence type="ECO:0000256" key="3">
    <source>
        <dbReference type="ARBA" id="ARBA00022840"/>
    </source>
</evidence>
<evidence type="ECO:0000313" key="6">
    <source>
        <dbReference type="EMBL" id="MBM2616051.1"/>
    </source>
</evidence>
<dbReference type="Pfam" id="PF04107">
    <property type="entry name" value="GCS2"/>
    <property type="match status" value="1"/>
</dbReference>
<organism evidence="6 7">
    <name type="scientific">Paractinoplanes ovalisporus</name>
    <dbReference type="NCBI Taxonomy" id="2810368"/>
    <lineage>
        <taxon>Bacteria</taxon>
        <taxon>Bacillati</taxon>
        <taxon>Actinomycetota</taxon>
        <taxon>Actinomycetes</taxon>
        <taxon>Micromonosporales</taxon>
        <taxon>Micromonosporaceae</taxon>
        <taxon>Paractinoplanes</taxon>
    </lineage>
</organism>
<dbReference type="EMBL" id="JAENHP010000003">
    <property type="protein sequence ID" value="MBM2616051.1"/>
    <property type="molecule type" value="Genomic_DNA"/>
</dbReference>
<dbReference type="InterPro" id="IPR006336">
    <property type="entry name" value="GCS2"/>
</dbReference>
<dbReference type="Proteomes" id="UP000632138">
    <property type="component" value="Unassembled WGS sequence"/>
</dbReference>
<keyword evidence="7" id="KW-1185">Reference proteome</keyword>
<accession>A0ABS2A891</accession>
<keyword evidence="2" id="KW-0547">Nucleotide-binding</keyword>
<comment type="catalytic activity">
    <reaction evidence="4">
        <text>L-cysteine + L-glutamate + ATP = gamma-L-glutamyl-L-cysteine + ADP + phosphate + H(+)</text>
        <dbReference type="Rhea" id="RHEA:13285"/>
        <dbReference type="ChEBI" id="CHEBI:15378"/>
        <dbReference type="ChEBI" id="CHEBI:29985"/>
        <dbReference type="ChEBI" id="CHEBI:30616"/>
        <dbReference type="ChEBI" id="CHEBI:35235"/>
        <dbReference type="ChEBI" id="CHEBI:43474"/>
        <dbReference type="ChEBI" id="CHEBI:58173"/>
        <dbReference type="ChEBI" id="CHEBI:456216"/>
        <dbReference type="EC" id="6.3.2.2"/>
    </reaction>
</comment>